<dbReference type="PANTHER" id="PTHR23041">
    <property type="entry name" value="RING FINGER DOMAIN-CONTAINING"/>
    <property type="match status" value="1"/>
</dbReference>
<dbReference type="InterPro" id="IPR013083">
    <property type="entry name" value="Znf_RING/FYVE/PHD"/>
</dbReference>
<dbReference type="InterPro" id="IPR001841">
    <property type="entry name" value="Znf_RING"/>
</dbReference>
<sequence length="458" mass="49181">MSSTHNRNYLLPPLGPPPVPPPPLQPTILSKPASDIANALNSKDNCYICFDALTKATVTVTPCGHVQCRDCITKTIAVRARCPVCRFEPIPWIFGLLPGEGEEEYEHEDGEWDDEEEDGEEGATEDEDGDGAANGIAIRVPGMPQLGLNEMTFPDGRVVMEVTEVPAVPTADTGSRAGRPDVQDEAEVMQTVQAVYTAMMAAVRTVPSAASEAVRIAGGIADDADRRAEQTEAVMAAFLNNVQGLSPHMVGVVTERLRIAGLDTRGIRRWGDMPDREAGGDGSEDDDEESVPEVDELTGRSTRAIRGRDLGNGYRASLRPFNGRSGESLIVDELTGQQLVVDELTGNSMRLEDYRGETAARADDLSTIINRPNGEHLVVDELTGQHLVVDELTGNAMRLENYTGDMVASLERLAQDSGSNMDESSDSDSDSDSDGTVSEDGSDGDDADDENGEDEGDE</sequence>
<evidence type="ECO:0000313" key="4">
    <source>
        <dbReference type="EMBL" id="KAF1987818.1"/>
    </source>
</evidence>
<feature type="region of interest" description="Disordered" evidence="2">
    <location>
        <begin position="1"/>
        <end position="26"/>
    </location>
</feature>
<feature type="compositionally biased region" description="Basic and acidic residues" evidence="2">
    <location>
        <begin position="268"/>
        <end position="279"/>
    </location>
</feature>
<dbReference type="EMBL" id="ML977151">
    <property type="protein sequence ID" value="KAF1987818.1"/>
    <property type="molecule type" value="Genomic_DNA"/>
</dbReference>
<accession>A0A6G1H4C6</accession>
<feature type="compositionally biased region" description="Acidic residues" evidence="2">
    <location>
        <begin position="440"/>
        <end position="458"/>
    </location>
</feature>
<keyword evidence="1" id="KW-0479">Metal-binding</keyword>
<reference evidence="4" key="1">
    <citation type="journal article" date="2020" name="Stud. Mycol.">
        <title>101 Dothideomycetes genomes: a test case for predicting lifestyles and emergence of pathogens.</title>
        <authorList>
            <person name="Haridas S."/>
            <person name="Albert R."/>
            <person name="Binder M."/>
            <person name="Bloem J."/>
            <person name="Labutti K."/>
            <person name="Salamov A."/>
            <person name="Andreopoulos B."/>
            <person name="Baker S."/>
            <person name="Barry K."/>
            <person name="Bills G."/>
            <person name="Bluhm B."/>
            <person name="Cannon C."/>
            <person name="Castanera R."/>
            <person name="Culley D."/>
            <person name="Daum C."/>
            <person name="Ezra D."/>
            <person name="Gonzalez J."/>
            <person name="Henrissat B."/>
            <person name="Kuo A."/>
            <person name="Liang C."/>
            <person name="Lipzen A."/>
            <person name="Lutzoni F."/>
            <person name="Magnuson J."/>
            <person name="Mondo S."/>
            <person name="Nolan M."/>
            <person name="Ohm R."/>
            <person name="Pangilinan J."/>
            <person name="Park H.-J."/>
            <person name="Ramirez L."/>
            <person name="Alfaro M."/>
            <person name="Sun H."/>
            <person name="Tritt A."/>
            <person name="Yoshinaga Y."/>
            <person name="Zwiers L.-H."/>
            <person name="Turgeon B."/>
            <person name="Goodwin S."/>
            <person name="Spatafora J."/>
            <person name="Crous P."/>
            <person name="Grigoriev I."/>
        </authorList>
    </citation>
    <scope>NUCLEOTIDE SEQUENCE</scope>
    <source>
        <strain evidence="4">CBS 113979</strain>
    </source>
</reference>
<dbReference type="PROSITE" id="PS50089">
    <property type="entry name" value="ZF_RING_2"/>
    <property type="match status" value="1"/>
</dbReference>
<dbReference type="Pfam" id="PF13923">
    <property type="entry name" value="zf-C3HC4_2"/>
    <property type="match status" value="1"/>
</dbReference>
<organism evidence="4 5">
    <name type="scientific">Aulographum hederae CBS 113979</name>
    <dbReference type="NCBI Taxonomy" id="1176131"/>
    <lineage>
        <taxon>Eukaryota</taxon>
        <taxon>Fungi</taxon>
        <taxon>Dikarya</taxon>
        <taxon>Ascomycota</taxon>
        <taxon>Pezizomycotina</taxon>
        <taxon>Dothideomycetes</taxon>
        <taxon>Pleosporomycetidae</taxon>
        <taxon>Aulographales</taxon>
        <taxon>Aulographaceae</taxon>
    </lineage>
</organism>
<name>A0A6G1H4C6_9PEZI</name>
<feature type="domain" description="RING-type" evidence="3">
    <location>
        <begin position="46"/>
        <end position="86"/>
    </location>
</feature>
<dbReference type="PANTHER" id="PTHR23041:SF78">
    <property type="entry name" value="E3 UBIQUITIN-PROTEIN LIGASE RNF4"/>
    <property type="match status" value="1"/>
</dbReference>
<dbReference type="SMART" id="SM00184">
    <property type="entry name" value="RING"/>
    <property type="match status" value="1"/>
</dbReference>
<evidence type="ECO:0000259" key="3">
    <source>
        <dbReference type="PROSITE" id="PS50089"/>
    </source>
</evidence>
<feature type="compositionally biased region" description="Acidic residues" evidence="2">
    <location>
        <begin position="423"/>
        <end position="433"/>
    </location>
</feature>
<gene>
    <name evidence="4" type="ORF">K402DRAFT_462668</name>
</gene>
<evidence type="ECO:0000256" key="1">
    <source>
        <dbReference type="PROSITE-ProRule" id="PRU00175"/>
    </source>
</evidence>
<evidence type="ECO:0000313" key="5">
    <source>
        <dbReference type="Proteomes" id="UP000800041"/>
    </source>
</evidence>
<dbReference type="Proteomes" id="UP000800041">
    <property type="component" value="Unassembled WGS sequence"/>
</dbReference>
<keyword evidence="5" id="KW-1185">Reference proteome</keyword>
<proteinExistence type="predicted"/>
<feature type="compositionally biased region" description="Acidic residues" evidence="2">
    <location>
        <begin position="102"/>
        <end position="130"/>
    </location>
</feature>
<feature type="region of interest" description="Disordered" evidence="2">
    <location>
        <begin position="102"/>
        <end position="135"/>
    </location>
</feature>
<dbReference type="InterPro" id="IPR047134">
    <property type="entry name" value="RNF4"/>
</dbReference>
<dbReference type="SUPFAM" id="SSF57850">
    <property type="entry name" value="RING/U-box"/>
    <property type="match status" value="1"/>
</dbReference>
<dbReference type="OrthoDB" id="6105938at2759"/>
<protein>
    <recommendedName>
        <fullName evidence="3">RING-type domain-containing protein</fullName>
    </recommendedName>
</protein>
<feature type="region of interest" description="Disordered" evidence="2">
    <location>
        <begin position="414"/>
        <end position="458"/>
    </location>
</feature>
<feature type="compositionally biased region" description="Pro residues" evidence="2">
    <location>
        <begin position="13"/>
        <end position="25"/>
    </location>
</feature>
<feature type="compositionally biased region" description="Acidic residues" evidence="2">
    <location>
        <begin position="282"/>
        <end position="296"/>
    </location>
</feature>
<dbReference type="GO" id="GO:0008270">
    <property type="term" value="F:zinc ion binding"/>
    <property type="evidence" value="ECO:0007669"/>
    <property type="project" value="UniProtKB-KW"/>
</dbReference>
<keyword evidence="1" id="KW-0862">Zinc</keyword>
<dbReference type="Gene3D" id="3.30.40.10">
    <property type="entry name" value="Zinc/RING finger domain, C3HC4 (zinc finger)"/>
    <property type="match status" value="1"/>
</dbReference>
<dbReference type="AlphaFoldDB" id="A0A6G1H4C6"/>
<keyword evidence="1" id="KW-0863">Zinc-finger</keyword>
<feature type="region of interest" description="Disordered" evidence="2">
    <location>
        <begin position="268"/>
        <end position="301"/>
    </location>
</feature>
<evidence type="ECO:0000256" key="2">
    <source>
        <dbReference type="SAM" id="MobiDB-lite"/>
    </source>
</evidence>